<dbReference type="Gene3D" id="1.20.1280.50">
    <property type="match status" value="1"/>
</dbReference>
<dbReference type="InterPro" id="IPR057207">
    <property type="entry name" value="FBXL15_LRR"/>
</dbReference>
<reference evidence="7" key="1">
    <citation type="submission" date="2023-05" db="EMBL/GenBank/DDBJ databases">
        <title>Nepenthes gracilis genome sequencing.</title>
        <authorList>
            <person name="Fukushima K."/>
        </authorList>
    </citation>
    <scope>NUCLEOTIDE SEQUENCE</scope>
    <source>
        <strain evidence="7">SING2019-196</strain>
    </source>
</reference>
<comment type="caution">
    <text evidence="7">The sequence shown here is derived from an EMBL/GenBank/DDBJ whole genome shotgun (WGS) entry which is preliminary data.</text>
</comment>
<keyword evidence="8" id="KW-1185">Reference proteome</keyword>
<organism evidence="7 8">
    <name type="scientific">Nepenthes gracilis</name>
    <name type="common">Slender pitcher plant</name>
    <dbReference type="NCBI Taxonomy" id="150966"/>
    <lineage>
        <taxon>Eukaryota</taxon>
        <taxon>Viridiplantae</taxon>
        <taxon>Streptophyta</taxon>
        <taxon>Embryophyta</taxon>
        <taxon>Tracheophyta</taxon>
        <taxon>Spermatophyta</taxon>
        <taxon>Magnoliopsida</taxon>
        <taxon>eudicotyledons</taxon>
        <taxon>Gunneridae</taxon>
        <taxon>Pentapetalae</taxon>
        <taxon>Caryophyllales</taxon>
        <taxon>Nepenthaceae</taxon>
        <taxon>Nepenthes</taxon>
    </lineage>
</organism>
<evidence type="ECO:0000256" key="2">
    <source>
        <dbReference type="ARBA" id="ARBA00004906"/>
    </source>
</evidence>
<gene>
    <name evidence="7" type="ORF">Nepgr_012681</name>
</gene>
<protein>
    <recommendedName>
        <fullName evidence="6">F-box domain-containing protein</fullName>
    </recommendedName>
</protein>
<keyword evidence="3" id="KW-0936">Ethylene signaling pathway</keyword>
<sequence length="655" mass="69954">MSQLVNYSGDEEICHGGSIYSNPKEAGLFLSVGCHSDFPYFPRKRARVSAEFVFSGERFENKKQASIDILPDECLFEIFKLLPGGEERSVCACVSKRWLMLLSSIPRAELSSSQSSESNRVGGDAAVDCVKITTDAEDLETESDGFLTRTLDGKKATDVRLAAIAVGTDCRGGLGKLVIRGSSSSHGATDLGLRAIARCCPSLRAVSLWNLSSIGDEGLIEIASRCRRLEKLDLCKCLAVSDKALLSIAKNCPNLTTLTIESCPNVGNEGLQAVGQHCPNLKFLSIKDCPLVGDKGIASVLSSATNALTKLKLQELNITDLSLAIVGHYGKVVTDLVLASLPNVTEQGFWVMGNAHGLQKLKTLSVTSCRGVTDRGLEALGKGCPNLKIFYLRKCAFLSDSGLTAFARAAISLENLQLEECHRITQIGFFSLLLNCGAKLKALSMMSCFGIKDMAFGVILPDCFTSLQSLSICNCPGFGNINLVLLAKLCPQLQYVDLSGLHGITDAGFLPMIDGCNAGLVKVNLSGCINVTDEVVLALTKLHGGTLETLFLDGCGKVTDASLVAIAENCLVITDLDVSKCAITDLGIISLARSNQLNLQIFSLSGCLMVSDKSLPYLVKLGQTLVGLNLQHCNAISSTAVGMLVERLWKCDILS</sequence>
<evidence type="ECO:0000313" key="8">
    <source>
        <dbReference type="Proteomes" id="UP001279734"/>
    </source>
</evidence>
<dbReference type="InterPro" id="IPR001810">
    <property type="entry name" value="F-box_dom"/>
</dbReference>
<evidence type="ECO:0000313" key="7">
    <source>
        <dbReference type="EMBL" id="GMH10840.1"/>
    </source>
</evidence>
<comment type="subcellular location">
    <subcellularLocation>
        <location evidence="1">Nucleus</location>
    </subcellularLocation>
</comment>
<evidence type="ECO:0000256" key="1">
    <source>
        <dbReference type="ARBA" id="ARBA00004123"/>
    </source>
</evidence>
<evidence type="ECO:0000256" key="3">
    <source>
        <dbReference type="ARBA" id="ARBA00022745"/>
    </source>
</evidence>
<dbReference type="GO" id="GO:0019005">
    <property type="term" value="C:SCF ubiquitin ligase complex"/>
    <property type="evidence" value="ECO:0007669"/>
    <property type="project" value="TreeGrafter"/>
</dbReference>
<dbReference type="GO" id="GO:0031146">
    <property type="term" value="P:SCF-dependent proteasomal ubiquitin-dependent protein catabolic process"/>
    <property type="evidence" value="ECO:0007669"/>
    <property type="project" value="TreeGrafter"/>
</dbReference>
<dbReference type="InterPro" id="IPR006553">
    <property type="entry name" value="Leu-rich_rpt_Cys-con_subtyp"/>
</dbReference>
<dbReference type="Pfam" id="PF00646">
    <property type="entry name" value="F-box"/>
    <property type="match status" value="1"/>
</dbReference>
<dbReference type="EMBL" id="BSYO01000010">
    <property type="protein sequence ID" value="GMH10840.1"/>
    <property type="molecule type" value="Genomic_DNA"/>
</dbReference>
<dbReference type="GO" id="GO:0010105">
    <property type="term" value="P:negative regulation of ethylene-activated signaling pathway"/>
    <property type="evidence" value="ECO:0007669"/>
    <property type="project" value="UniProtKB-ARBA"/>
</dbReference>
<dbReference type="Proteomes" id="UP001279734">
    <property type="component" value="Unassembled WGS sequence"/>
</dbReference>
<dbReference type="PANTHER" id="PTHR13318:SF178">
    <property type="entry name" value="OS02G0200900 PROTEIN"/>
    <property type="match status" value="1"/>
</dbReference>
<dbReference type="SUPFAM" id="SSF52047">
    <property type="entry name" value="RNI-like"/>
    <property type="match status" value="2"/>
</dbReference>
<dbReference type="PANTHER" id="PTHR13318">
    <property type="entry name" value="PARTNER OF PAIRED, ISOFORM B-RELATED"/>
    <property type="match status" value="1"/>
</dbReference>
<keyword evidence="5" id="KW-0539">Nucleus</keyword>
<keyword evidence="4" id="KW-0833">Ubl conjugation pathway</keyword>
<evidence type="ECO:0000256" key="4">
    <source>
        <dbReference type="ARBA" id="ARBA00022786"/>
    </source>
</evidence>
<evidence type="ECO:0000259" key="6">
    <source>
        <dbReference type="SMART" id="SM00256"/>
    </source>
</evidence>
<name>A0AAD3SHC1_NEPGR</name>
<dbReference type="SMART" id="SM00367">
    <property type="entry name" value="LRR_CC"/>
    <property type="match status" value="13"/>
</dbReference>
<dbReference type="GO" id="GO:0009873">
    <property type="term" value="P:ethylene-activated signaling pathway"/>
    <property type="evidence" value="ECO:0007669"/>
    <property type="project" value="UniProtKB-KW"/>
</dbReference>
<dbReference type="AlphaFoldDB" id="A0AAD3SHC1"/>
<dbReference type="SUPFAM" id="SSF81383">
    <property type="entry name" value="F-box domain"/>
    <property type="match status" value="1"/>
</dbReference>
<evidence type="ECO:0000256" key="5">
    <source>
        <dbReference type="ARBA" id="ARBA00023242"/>
    </source>
</evidence>
<proteinExistence type="predicted"/>
<dbReference type="FunFam" id="3.80.10.10:FF:000451">
    <property type="entry name" value="EIN3-binding F-box protein 1"/>
    <property type="match status" value="1"/>
</dbReference>
<dbReference type="Gene3D" id="3.80.10.10">
    <property type="entry name" value="Ribonuclease Inhibitor"/>
    <property type="match status" value="3"/>
</dbReference>
<dbReference type="FunFam" id="3.80.10.10:FF:000473">
    <property type="entry name" value="EIN3-binding F-box protein 1"/>
    <property type="match status" value="1"/>
</dbReference>
<comment type="pathway">
    <text evidence="2">Protein modification; protein ubiquitination.</text>
</comment>
<feature type="domain" description="F-box" evidence="6">
    <location>
        <begin position="70"/>
        <end position="110"/>
    </location>
</feature>
<accession>A0AAD3SHC1</accession>
<dbReference type="CDD" id="cd22159">
    <property type="entry name" value="F-box_AtTIR1-like"/>
    <property type="match status" value="1"/>
</dbReference>
<dbReference type="SMART" id="SM00256">
    <property type="entry name" value="FBOX"/>
    <property type="match status" value="1"/>
</dbReference>
<dbReference type="InterPro" id="IPR032675">
    <property type="entry name" value="LRR_dom_sf"/>
</dbReference>
<dbReference type="Pfam" id="PF25372">
    <property type="entry name" value="DUF7885"/>
    <property type="match status" value="3"/>
</dbReference>
<dbReference type="GO" id="GO:0005634">
    <property type="term" value="C:nucleus"/>
    <property type="evidence" value="ECO:0007669"/>
    <property type="project" value="UniProtKB-SubCell"/>
</dbReference>
<dbReference type="InterPro" id="IPR036047">
    <property type="entry name" value="F-box-like_dom_sf"/>
</dbReference>
<dbReference type="FunFam" id="3.80.10.10:FF:000595">
    <property type="entry name" value="EIN3-binding F-box protein 1"/>
    <property type="match status" value="1"/>
</dbReference>